<keyword evidence="4" id="KW-0412">Isoleucine biosynthesis</keyword>
<dbReference type="SMART" id="SM00917">
    <property type="entry name" value="LeuA_dimer"/>
    <property type="match status" value="1"/>
</dbReference>
<evidence type="ECO:0000256" key="9">
    <source>
        <dbReference type="RuleBase" id="RU003523"/>
    </source>
</evidence>
<dbReference type="Gene3D" id="3.30.160.270">
    <property type="match status" value="1"/>
</dbReference>
<evidence type="ECO:0000256" key="7">
    <source>
        <dbReference type="ARBA" id="ARBA00048263"/>
    </source>
</evidence>
<organism evidence="11">
    <name type="scientific">Thermorudis peleae</name>
    <dbReference type="NCBI Taxonomy" id="1382356"/>
    <lineage>
        <taxon>Bacteria</taxon>
        <taxon>Pseudomonadati</taxon>
        <taxon>Thermomicrobiota</taxon>
        <taxon>Thermomicrobia</taxon>
        <taxon>Thermomicrobia incertae sedis</taxon>
        <taxon>Thermorudis</taxon>
    </lineage>
</organism>
<dbReference type="Gene3D" id="3.20.20.70">
    <property type="entry name" value="Aldolase class I"/>
    <property type="match status" value="1"/>
</dbReference>
<dbReference type="GO" id="GO:0009097">
    <property type="term" value="P:isoleucine biosynthetic process"/>
    <property type="evidence" value="ECO:0007669"/>
    <property type="project" value="UniProtKB-UniRule"/>
</dbReference>
<evidence type="ECO:0000256" key="6">
    <source>
        <dbReference type="ARBA" id="ARBA00023304"/>
    </source>
</evidence>
<dbReference type="AlphaFoldDB" id="A0A831X013"/>
<comment type="caution">
    <text evidence="11">The sequence shown here is derived from an EMBL/GenBank/DDBJ whole genome shotgun (WGS) entry which is preliminary data.</text>
</comment>
<evidence type="ECO:0000313" key="11">
    <source>
        <dbReference type="EMBL" id="HEG92258.1"/>
    </source>
</evidence>
<dbReference type="GO" id="GO:0043714">
    <property type="term" value="F:(R)-citramalate synthase activity"/>
    <property type="evidence" value="ECO:0007669"/>
    <property type="project" value="UniProtKB-UniRule"/>
</dbReference>
<comment type="catalytic activity">
    <reaction evidence="7">
        <text>pyruvate + acetyl-CoA + H2O = (3R)-citramalate + CoA + H(+)</text>
        <dbReference type="Rhea" id="RHEA:19045"/>
        <dbReference type="ChEBI" id="CHEBI:15361"/>
        <dbReference type="ChEBI" id="CHEBI:15377"/>
        <dbReference type="ChEBI" id="CHEBI:15378"/>
        <dbReference type="ChEBI" id="CHEBI:30934"/>
        <dbReference type="ChEBI" id="CHEBI:57287"/>
        <dbReference type="ChEBI" id="CHEBI:57288"/>
        <dbReference type="EC" id="2.3.3.21"/>
    </reaction>
</comment>
<comment type="similarity">
    <text evidence="2 9">Belongs to the alpha-IPM synthase/homocitrate synthase family.</text>
</comment>
<proteinExistence type="inferred from homology"/>
<dbReference type="SUPFAM" id="SSF110921">
    <property type="entry name" value="2-isopropylmalate synthase LeuA, allosteric (dimerisation) domain"/>
    <property type="match status" value="1"/>
</dbReference>
<accession>A0A831X013</accession>
<evidence type="ECO:0000256" key="5">
    <source>
        <dbReference type="ARBA" id="ARBA00022679"/>
    </source>
</evidence>
<dbReference type="EMBL" id="DSIY01000293">
    <property type="protein sequence ID" value="HEG92258.1"/>
    <property type="molecule type" value="Genomic_DNA"/>
</dbReference>
<dbReference type="InterPro" id="IPR013709">
    <property type="entry name" value="2-isopropylmalate_synth_dimer"/>
</dbReference>
<dbReference type="Pfam" id="PF22617">
    <property type="entry name" value="HCS_D2"/>
    <property type="match status" value="1"/>
</dbReference>
<name>A0A831X013_9BACT</name>
<evidence type="ECO:0000256" key="2">
    <source>
        <dbReference type="ARBA" id="ARBA00006154"/>
    </source>
</evidence>
<dbReference type="EC" id="2.3.3.21" evidence="8"/>
<comment type="pathway">
    <text evidence="1">Amino-acid biosynthesis; L-isoleucine biosynthesis; 2-oxobutanoate from pyruvate: step 1/3.</text>
</comment>
<dbReference type="UniPathway" id="UPA00047">
    <property type="reaction ID" value="UER00066"/>
</dbReference>
<dbReference type="InterPro" id="IPR002034">
    <property type="entry name" value="AIPM/Hcit_synth_CS"/>
</dbReference>
<dbReference type="InterPro" id="IPR013785">
    <property type="entry name" value="Aldolase_TIM"/>
</dbReference>
<keyword evidence="5 9" id="KW-0808">Transferase</keyword>
<dbReference type="GO" id="GO:0009098">
    <property type="term" value="P:L-leucine biosynthetic process"/>
    <property type="evidence" value="ECO:0007669"/>
    <property type="project" value="InterPro"/>
</dbReference>
<dbReference type="SUPFAM" id="SSF51569">
    <property type="entry name" value="Aldolase"/>
    <property type="match status" value="1"/>
</dbReference>
<reference evidence="11" key="1">
    <citation type="journal article" date="2020" name="mSystems">
        <title>Genome- and Community-Level Interaction Insights into Carbon Utilization and Element Cycling Functions of Hydrothermarchaeota in Hydrothermal Sediment.</title>
        <authorList>
            <person name="Zhou Z."/>
            <person name="Liu Y."/>
            <person name="Xu W."/>
            <person name="Pan J."/>
            <person name="Luo Z.H."/>
            <person name="Li M."/>
        </authorList>
    </citation>
    <scope>NUCLEOTIDE SEQUENCE [LARGE SCALE GENOMIC DNA]</scope>
    <source>
        <strain evidence="11">SpSt-210</strain>
    </source>
</reference>
<dbReference type="Gene3D" id="1.10.238.260">
    <property type="match status" value="1"/>
</dbReference>
<keyword evidence="6" id="KW-0100">Branched-chain amino acid biosynthesis</keyword>
<keyword evidence="3" id="KW-0028">Amino-acid biosynthesis</keyword>
<dbReference type="PANTHER" id="PTHR43538">
    <property type="entry name" value="ALPHA-IPM SYNTHASE/HOMOCITRATE SYNTHASE"/>
    <property type="match status" value="1"/>
</dbReference>
<evidence type="ECO:0000256" key="4">
    <source>
        <dbReference type="ARBA" id="ARBA00022624"/>
    </source>
</evidence>
<dbReference type="Pfam" id="PF08502">
    <property type="entry name" value="LeuA_dimer"/>
    <property type="match status" value="1"/>
</dbReference>
<dbReference type="Pfam" id="PF00682">
    <property type="entry name" value="HMGL-like"/>
    <property type="match status" value="1"/>
</dbReference>
<dbReference type="NCBIfam" id="TIGR00977">
    <property type="entry name" value="citramal_synth"/>
    <property type="match status" value="1"/>
</dbReference>
<dbReference type="InterPro" id="IPR036230">
    <property type="entry name" value="LeuA_allosteric_dom_sf"/>
</dbReference>
<dbReference type="InterPro" id="IPR000891">
    <property type="entry name" value="PYR_CT"/>
</dbReference>
<dbReference type="PROSITE" id="PS50991">
    <property type="entry name" value="PYR_CT"/>
    <property type="match status" value="1"/>
</dbReference>
<evidence type="ECO:0000256" key="8">
    <source>
        <dbReference type="NCBIfam" id="TIGR00977"/>
    </source>
</evidence>
<evidence type="ECO:0000259" key="10">
    <source>
        <dbReference type="PROSITE" id="PS50991"/>
    </source>
</evidence>
<dbReference type="InterPro" id="IPR054691">
    <property type="entry name" value="LeuA/HCS_post-cat"/>
</dbReference>
<protein>
    <recommendedName>
        <fullName evidence="8">Citramalate synthase</fullName>
        <ecNumber evidence="8">2.3.3.21</ecNumber>
    </recommendedName>
</protein>
<gene>
    <name evidence="11" type="ORF">ENP34_12615</name>
</gene>
<feature type="domain" description="Pyruvate carboxyltransferase" evidence="10">
    <location>
        <begin position="16"/>
        <end position="278"/>
    </location>
</feature>
<evidence type="ECO:0000256" key="1">
    <source>
        <dbReference type="ARBA" id="ARBA00004743"/>
    </source>
</evidence>
<evidence type="ECO:0000256" key="3">
    <source>
        <dbReference type="ARBA" id="ARBA00022605"/>
    </source>
</evidence>
<dbReference type="InterPro" id="IPR005675">
    <property type="entry name" value="Citramal_synthase"/>
</dbReference>
<dbReference type="PROSITE" id="PS00815">
    <property type="entry name" value="AIPM_HOMOCIT_SYNTH_1"/>
    <property type="match status" value="1"/>
</dbReference>
<sequence>MDGRQAVDGADGRRTVAIYDTTLRDGCQGSGVSLTTEDKLKIARALDRLGVAYIEGGWPGSNPKDIAFFERAARETWQHARIAAFGSTRRAGVRADEDPNLRLLVEAGTPTVTIVGKASPFQVQHVLNTTLDENLRMVADSVAYLKQAGREVFFDAEHFFDGYSEDPKYAVAVLRAACEAGADAVVLCDTNGGTLTGPLAEAVRRVVRAVPCAVGIHTHNDCELAVANSIAAVEAGAIQVQGTINGLGERVGNANLCSLIPVLEYKLGYRCLPPGHLARLTEVSRYVAEVANLAHDPKLPFVGAQAFTHKAGLHVHAVAKTPAAYEHIPPEVVGNTRHILVSELSGRSNVVVKAKSFGIDLGGQPEIVRRLVEQIKELEFLGFWFEDADASLELLIRRALPGYQAPFEVLDYTVLAEYRGGRGMLAEATVKLRIGDQVFHTAAEGNGPVNALDQATRKALQGFYPQISEVRLEDYKVRVLDDHHGTGAKVRVWIRSGDHQRSWSTVGCSTNIIEASWMALADSLTYPLVVPTTETGMRAFPG</sequence>
<dbReference type="GO" id="GO:0003852">
    <property type="term" value="F:2-isopropylmalate synthase activity"/>
    <property type="evidence" value="ECO:0007669"/>
    <property type="project" value="InterPro"/>
</dbReference>
<dbReference type="PANTHER" id="PTHR43538:SF1">
    <property type="entry name" value="(R)-CITRAMALATE SYNTHASE"/>
    <property type="match status" value="1"/>
</dbReference>
<dbReference type="CDD" id="cd07941">
    <property type="entry name" value="DRE_TIM_LeuA3"/>
    <property type="match status" value="1"/>
</dbReference>